<evidence type="ECO:0000259" key="3">
    <source>
        <dbReference type="Pfam" id="PF13005"/>
    </source>
</evidence>
<keyword evidence="1" id="KW-0175">Coiled coil</keyword>
<feature type="domain" description="Transposase TnpC homeodomain" evidence="4">
    <location>
        <begin position="61"/>
        <end position="135"/>
    </location>
</feature>
<organism evidence="5 6">
    <name type="scientific">Caballeronia sordidicola</name>
    <name type="common">Burkholderia sordidicola</name>
    <dbReference type="NCBI Taxonomy" id="196367"/>
    <lineage>
        <taxon>Bacteria</taxon>
        <taxon>Pseudomonadati</taxon>
        <taxon>Pseudomonadota</taxon>
        <taxon>Betaproteobacteria</taxon>
        <taxon>Burkholderiales</taxon>
        <taxon>Burkholderiaceae</taxon>
        <taxon>Caballeronia</taxon>
    </lineage>
</organism>
<evidence type="ECO:0000256" key="2">
    <source>
        <dbReference type="SAM" id="MobiDB-lite"/>
    </source>
</evidence>
<dbReference type="EMBL" id="MTHB01000093">
    <property type="protein sequence ID" value="OXC77864.1"/>
    <property type="molecule type" value="Genomic_DNA"/>
</dbReference>
<feature type="domain" description="Transposase IS66 zinc-finger binding" evidence="3">
    <location>
        <begin position="143"/>
        <end position="187"/>
    </location>
</feature>
<name>A0A226X348_CABSO</name>
<evidence type="ECO:0000259" key="4">
    <source>
        <dbReference type="Pfam" id="PF13007"/>
    </source>
</evidence>
<feature type="region of interest" description="Disordered" evidence="2">
    <location>
        <begin position="105"/>
        <end position="127"/>
    </location>
</feature>
<evidence type="ECO:0000313" key="5">
    <source>
        <dbReference type="EMBL" id="OXC77864.1"/>
    </source>
</evidence>
<evidence type="ECO:0000313" key="6">
    <source>
        <dbReference type="Proteomes" id="UP000214720"/>
    </source>
</evidence>
<dbReference type="InterPro" id="IPR052344">
    <property type="entry name" value="Transposase-related"/>
</dbReference>
<dbReference type="Pfam" id="PF13007">
    <property type="entry name" value="LZ_Tnp_IS66"/>
    <property type="match status" value="1"/>
</dbReference>
<gene>
    <name evidence="5" type="ORF">BSU04_14710</name>
</gene>
<dbReference type="PANTHER" id="PTHR33678">
    <property type="entry name" value="BLL1576 PROTEIN"/>
    <property type="match status" value="1"/>
</dbReference>
<dbReference type="Pfam" id="PF13005">
    <property type="entry name" value="zf-IS66"/>
    <property type="match status" value="1"/>
</dbReference>
<dbReference type="Proteomes" id="UP000214720">
    <property type="component" value="Unassembled WGS sequence"/>
</dbReference>
<dbReference type="InterPro" id="IPR024474">
    <property type="entry name" value="Znf_dom_IS66"/>
</dbReference>
<dbReference type="InterPro" id="IPR024463">
    <property type="entry name" value="Transposase_TnpC_homeodom"/>
</dbReference>
<dbReference type="PANTHER" id="PTHR33678:SF1">
    <property type="entry name" value="BLL1576 PROTEIN"/>
    <property type="match status" value="1"/>
</dbReference>
<feature type="coiled-coil region" evidence="1">
    <location>
        <begin position="51"/>
        <end position="85"/>
    </location>
</feature>
<evidence type="ECO:0000256" key="1">
    <source>
        <dbReference type="SAM" id="Coils"/>
    </source>
</evidence>
<accession>A0A226X348</accession>
<reference evidence="6" key="1">
    <citation type="submission" date="2017-01" db="EMBL/GenBank/DDBJ databases">
        <title>Genome Analysis of Deinococcus marmoris KOPRI26562.</title>
        <authorList>
            <person name="Kim J.H."/>
            <person name="Oh H.-M."/>
        </authorList>
    </citation>
    <scope>NUCLEOTIDE SEQUENCE [LARGE SCALE GENOMIC DNA]</scope>
    <source>
        <strain evidence="6">PAMC 26633</strain>
    </source>
</reference>
<comment type="caution">
    <text evidence="5">The sequence shown here is derived from an EMBL/GenBank/DDBJ whole genome shotgun (WGS) entry which is preliminary data.</text>
</comment>
<proteinExistence type="predicted"/>
<sequence length="219" mass="24314">MARDIHQPHSITADALAALIAERDAALAARDAMLADRDSVLAEHELVRGELRVTKVERDLLKEQLKAFQRQLFGAKSEARTAEQRDLFLNEAEALAPTTATLPAQTDEAQTEVAGHKRKKPGRKPLDPALPREVIRYELPESERTCPNDGTTLVEIGVEVSEQLDIIPQQVRVIRHERVKYACSQCDQGIKVTPARLRIIPKGLFTEAALVLAAAQIRH</sequence>
<dbReference type="AlphaFoldDB" id="A0A226X348"/>
<protein>
    <submittedName>
        <fullName evidence="5">Mobile element protein</fullName>
    </submittedName>
</protein>